<dbReference type="OrthoDB" id="9811967at2"/>
<evidence type="ECO:0000256" key="8">
    <source>
        <dbReference type="ARBA" id="ARBA00023136"/>
    </source>
</evidence>
<evidence type="ECO:0000256" key="5">
    <source>
        <dbReference type="ARBA" id="ARBA00022573"/>
    </source>
</evidence>
<evidence type="ECO:0000256" key="4">
    <source>
        <dbReference type="ARBA" id="ARBA00022475"/>
    </source>
</evidence>
<evidence type="ECO:0000256" key="6">
    <source>
        <dbReference type="ARBA" id="ARBA00022692"/>
    </source>
</evidence>
<dbReference type="UniPathway" id="UPA00148"/>
<dbReference type="GO" id="GO:0009236">
    <property type="term" value="P:cobalamin biosynthetic process"/>
    <property type="evidence" value="ECO:0007669"/>
    <property type="project" value="UniProtKB-UniRule"/>
</dbReference>
<comment type="subcellular location">
    <subcellularLocation>
        <location evidence="1 9">Cell membrane</location>
        <topology evidence="1 9">Multi-pass membrane protein</topology>
    </subcellularLocation>
</comment>
<dbReference type="GO" id="GO:0005886">
    <property type="term" value="C:plasma membrane"/>
    <property type="evidence" value="ECO:0007669"/>
    <property type="project" value="UniProtKB-SubCell"/>
</dbReference>
<evidence type="ECO:0000256" key="2">
    <source>
        <dbReference type="ARBA" id="ARBA00004953"/>
    </source>
</evidence>
<dbReference type="Pfam" id="PF03186">
    <property type="entry name" value="CobD_Cbib"/>
    <property type="match status" value="1"/>
</dbReference>
<comment type="caution">
    <text evidence="9">Lacks conserved residue(s) required for the propagation of feature annotation.</text>
</comment>
<feature type="transmembrane region" description="Helical" evidence="9">
    <location>
        <begin position="52"/>
        <end position="75"/>
    </location>
</feature>
<dbReference type="RefSeq" id="WP_115480776.1">
    <property type="nucleotide sequence ID" value="NZ_QRCT01000012.1"/>
</dbReference>
<dbReference type="GO" id="GO:0015420">
    <property type="term" value="F:ABC-type vitamin B12 transporter activity"/>
    <property type="evidence" value="ECO:0007669"/>
    <property type="project" value="UniProtKB-UniRule"/>
</dbReference>
<feature type="transmembrane region" description="Helical" evidence="9">
    <location>
        <begin position="156"/>
        <end position="177"/>
    </location>
</feature>
<evidence type="ECO:0000256" key="9">
    <source>
        <dbReference type="HAMAP-Rule" id="MF_00024"/>
    </source>
</evidence>
<keyword evidence="4 9" id="KW-1003">Cell membrane</keyword>
<evidence type="ECO:0000256" key="1">
    <source>
        <dbReference type="ARBA" id="ARBA00004651"/>
    </source>
</evidence>
<evidence type="ECO:0000313" key="11">
    <source>
        <dbReference type="Proteomes" id="UP000255036"/>
    </source>
</evidence>
<dbReference type="EMBL" id="QRCT01000012">
    <property type="protein sequence ID" value="RDU24543.1"/>
    <property type="molecule type" value="Genomic_DNA"/>
</dbReference>
<comment type="function">
    <text evidence="9">Converts cobyric acid to cobinamide by the addition of aminopropanol on the F carboxylic group.</text>
</comment>
<keyword evidence="5 9" id="KW-0169">Cobalamin biosynthesis</keyword>
<evidence type="ECO:0000313" key="10">
    <source>
        <dbReference type="EMBL" id="RDU24543.1"/>
    </source>
</evidence>
<reference evidence="10 11" key="1">
    <citation type="submission" date="2018-07" db="EMBL/GenBank/DDBJ databases">
        <title>Anaerosacharophilus polymeroproducens gen. nov. sp. nov., an anaerobic bacterium isolated from salt field.</title>
        <authorList>
            <person name="Kim W."/>
            <person name="Yang S.-H."/>
            <person name="Oh J."/>
            <person name="Lee J.-H."/>
            <person name="Kwon K.K."/>
        </authorList>
    </citation>
    <scope>NUCLEOTIDE SEQUENCE [LARGE SCALE GENOMIC DNA]</scope>
    <source>
        <strain evidence="10 11">MCWD5</strain>
    </source>
</reference>
<dbReference type="NCBIfam" id="TIGR00380">
    <property type="entry name" value="cobal_cbiB"/>
    <property type="match status" value="1"/>
</dbReference>
<dbReference type="AlphaFoldDB" id="A0A371AYA3"/>
<organism evidence="10 11">
    <name type="scientific">Anaerosacchariphilus polymeriproducens</name>
    <dbReference type="NCBI Taxonomy" id="1812858"/>
    <lineage>
        <taxon>Bacteria</taxon>
        <taxon>Bacillati</taxon>
        <taxon>Bacillota</taxon>
        <taxon>Clostridia</taxon>
        <taxon>Lachnospirales</taxon>
        <taxon>Lachnospiraceae</taxon>
        <taxon>Anaerosacchariphilus</taxon>
    </lineage>
</organism>
<keyword evidence="7 9" id="KW-1133">Transmembrane helix</keyword>
<dbReference type="GO" id="GO:0048472">
    <property type="term" value="F:threonine-phosphate decarboxylase activity"/>
    <property type="evidence" value="ECO:0007669"/>
    <property type="project" value="InterPro"/>
</dbReference>
<dbReference type="InterPro" id="IPR004485">
    <property type="entry name" value="Cobalamin_biosynth_CobD/CbiB"/>
</dbReference>
<comment type="caution">
    <text evidence="10">The sequence shown here is derived from an EMBL/GenBank/DDBJ whole genome shotgun (WGS) entry which is preliminary data.</text>
</comment>
<accession>A0A371AYA3</accession>
<gene>
    <name evidence="9 10" type="primary">cobD</name>
    <name evidence="10" type="ORF">DWV06_03515</name>
</gene>
<dbReference type="PANTHER" id="PTHR34308:SF1">
    <property type="entry name" value="COBALAMIN BIOSYNTHESIS PROTEIN CBIB"/>
    <property type="match status" value="1"/>
</dbReference>
<feature type="transmembrane region" description="Helical" evidence="9">
    <location>
        <begin position="212"/>
        <end position="235"/>
    </location>
</feature>
<evidence type="ECO:0000256" key="3">
    <source>
        <dbReference type="ARBA" id="ARBA00006263"/>
    </source>
</evidence>
<dbReference type="PANTHER" id="PTHR34308">
    <property type="entry name" value="COBALAMIN BIOSYNTHESIS PROTEIN CBIB"/>
    <property type="match status" value="1"/>
</dbReference>
<keyword evidence="11" id="KW-1185">Reference proteome</keyword>
<evidence type="ECO:0000256" key="7">
    <source>
        <dbReference type="ARBA" id="ARBA00022989"/>
    </source>
</evidence>
<comment type="similarity">
    <text evidence="3 9">Belongs to the CobD/CbiB family.</text>
</comment>
<keyword evidence="6 9" id="KW-0812">Transmembrane</keyword>
<protein>
    <recommendedName>
        <fullName evidence="9">Cobalamin biosynthesis protein CobD</fullName>
    </recommendedName>
</protein>
<dbReference type="Proteomes" id="UP000255036">
    <property type="component" value="Unassembled WGS sequence"/>
</dbReference>
<comment type="pathway">
    <text evidence="2 9">Cofactor biosynthesis; adenosylcobalamin biosynthesis.</text>
</comment>
<name>A0A371AYA3_9FIRM</name>
<keyword evidence="8 9" id="KW-0472">Membrane</keyword>
<sequence>MFEALLLGFLLDLCIGDPEWLYHPVRMIGKEIIFLEKFLRKVFKHTPTGERIAGGLLVLLIVAVNTLIPVVILFLGYQYHFWLGFAIETIMCYQLVATKSLKTESMKVYKKLKKCDIEGARYAVSRIVGRDTKELSEEGIIKATVETVAENSSDGVIAPLFFMMIGGAGLGFCYKTINTLDSMVGYKNEKYQYFGTAAAKLDDIVNFVPARLAAMLMLVSTFLLELDLIGAVRIFKRDRYNHASPNSAQTESVMAGALQIQLAGDAYYFGKLCKKKTIGDNIRPICNEDIVLSNRLLYVTAMIGILVYAAGYFCLRVIGI</sequence>
<feature type="transmembrane region" description="Helical" evidence="9">
    <location>
        <begin position="296"/>
        <end position="318"/>
    </location>
</feature>
<proteinExistence type="inferred from homology"/>
<dbReference type="HAMAP" id="MF_00024">
    <property type="entry name" value="CobD_CbiB"/>
    <property type="match status" value="1"/>
</dbReference>